<keyword evidence="2" id="KW-0805">Transcription regulation</keyword>
<name>A0ABN0ZEA5_9ACTN</name>
<dbReference type="SUPFAM" id="SSF88659">
    <property type="entry name" value="Sigma3 and sigma4 domains of RNA polymerase sigma factors"/>
    <property type="match status" value="1"/>
</dbReference>
<dbReference type="InterPro" id="IPR036388">
    <property type="entry name" value="WH-like_DNA-bd_sf"/>
</dbReference>
<dbReference type="InterPro" id="IPR013249">
    <property type="entry name" value="RNA_pol_sigma70_r4_t2"/>
</dbReference>
<evidence type="ECO:0000256" key="5">
    <source>
        <dbReference type="SAM" id="MobiDB-lite"/>
    </source>
</evidence>
<evidence type="ECO:0000313" key="7">
    <source>
        <dbReference type="EMBL" id="GAA0444986.1"/>
    </source>
</evidence>
<keyword evidence="3" id="KW-0731">Sigma factor</keyword>
<protein>
    <submittedName>
        <fullName evidence="7">Sigma-70 family RNA polymerase sigma factor</fullName>
    </submittedName>
</protein>
<keyword evidence="4" id="KW-0804">Transcription</keyword>
<dbReference type="InterPro" id="IPR013324">
    <property type="entry name" value="RNA_pol_sigma_r3/r4-like"/>
</dbReference>
<comment type="caution">
    <text evidence="7">The sequence shown here is derived from an EMBL/GenBank/DDBJ whole genome shotgun (WGS) entry which is preliminary data.</text>
</comment>
<accession>A0ABN0ZEA5</accession>
<evidence type="ECO:0000256" key="4">
    <source>
        <dbReference type="ARBA" id="ARBA00023163"/>
    </source>
</evidence>
<dbReference type="RefSeq" id="WP_344084584.1">
    <property type="nucleotide sequence ID" value="NZ_BAAAHB010000002.1"/>
</dbReference>
<organism evidence="7 8">
    <name type="scientific">Streptomyces stramineus</name>
    <dbReference type="NCBI Taxonomy" id="173861"/>
    <lineage>
        <taxon>Bacteria</taxon>
        <taxon>Bacillati</taxon>
        <taxon>Actinomycetota</taxon>
        <taxon>Actinomycetes</taxon>
        <taxon>Kitasatosporales</taxon>
        <taxon>Streptomycetaceae</taxon>
        <taxon>Streptomyces</taxon>
    </lineage>
</organism>
<dbReference type="Gene3D" id="1.10.10.10">
    <property type="entry name" value="Winged helix-like DNA-binding domain superfamily/Winged helix DNA-binding domain"/>
    <property type="match status" value="1"/>
</dbReference>
<comment type="similarity">
    <text evidence="1">Belongs to the sigma-70 factor family. ECF subfamily.</text>
</comment>
<proteinExistence type="inferred from homology"/>
<keyword evidence="8" id="KW-1185">Reference proteome</keyword>
<dbReference type="Proteomes" id="UP001499895">
    <property type="component" value="Unassembled WGS sequence"/>
</dbReference>
<gene>
    <name evidence="7" type="ORF">GCM10009544_04710</name>
</gene>
<feature type="region of interest" description="Disordered" evidence="5">
    <location>
        <begin position="1"/>
        <end position="22"/>
    </location>
</feature>
<evidence type="ECO:0000256" key="2">
    <source>
        <dbReference type="ARBA" id="ARBA00023015"/>
    </source>
</evidence>
<dbReference type="Pfam" id="PF08281">
    <property type="entry name" value="Sigma70_r4_2"/>
    <property type="match status" value="1"/>
</dbReference>
<evidence type="ECO:0000259" key="6">
    <source>
        <dbReference type="Pfam" id="PF08281"/>
    </source>
</evidence>
<evidence type="ECO:0000256" key="3">
    <source>
        <dbReference type="ARBA" id="ARBA00023082"/>
    </source>
</evidence>
<evidence type="ECO:0000256" key="1">
    <source>
        <dbReference type="ARBA" id="ARBA00010641"/>
    </source>
</evidence>
<feature type="domain" description="RNA polymerase sigma factor 70 region 4 type 2" evidence="6">
    <location>
        <begin position="236"/>
        <end position="278"/>
    </location>
</feature>
<sequence>MTTSFNVPGPAPEPAPVRPGRKLGPIAVTVSSSHRAWLDPTRERYLASGRTLSELSHRVPLAKSKLSELLRGVGHYPRWEVIHRLATELNIPGWPLYRLWRQAALDAGKSRDWVNRSTDGTIAVATAQSGPPLEHGALRSMVEADYRRYAEAFLQGDPCDSALEDVFAILWLSFDDALASPDIRRYAWNILRATVKAKADYRDQRPVLGDAAFDTVALRRQTSAAGQAAQLAESLELFTAISKLPDAQLDVMVLRRLCGLTPEKVSDILGLPLAAVRSDERHAERFLDDTIDLLPPQTGGPTP</sequence>
<reference evidence="7 8" key="1">
    <citation type="journal article" date="2019" name="Int. J. Syst. Evol. Microbiol.">
        <title>The Global Catalogue of Microorganisms (GCM) 10K type strain sequencing project: providing services to taxonomists for standard genome sequencing and annotation.</title>
        <authorList>
            <consortium name="The Broad Institute Genomics Platform"/>
            <consortium name="The Broad Institute Genome Sequencing Center for Infectious Disease"/>
            <person name="Wu L."/>
            <person name="Ma J."/>
        </authorList>
    </citation>
    <scope>NUCLEOTIDE SEQUENCE [LARGE SCALE GENOMIC DNA]</scope>
    <source>
        <strain evidence="7 8">JCM 10649</strain>
    </source>
</reference>
<evidence type="ECO:0000313" key="8">
    <source>
        <dbReference type="Proteomes" id="UP001499895"/>
    </source>
</evidence>
<dbReference type="EMBL" id="BAAAHB010000002">
    <property type="protein sequence ID" value="GAA0444986.1"/>
    <property type="molecule type" value="Genomic_DNA"/>
</dbReference>